<sequence>MGRSLPDYLCFTTLIIQRSYVREIVKSSKKRYRAFRLESLSADHEGSTYSASVAFWVVRMLSDLKEFGYNMEAPKFPSVEEIADAHEKLFHGLQLLSIRLMVKLGGCLFGPRVAAACAHASLASLSKDIDKEESSNGGITRLRTNGPASQHDTEGVQLSTEKVIAAAKDGLVAAALKAKLFADHEEREIQRLSANIVNHQLKRLELKLKQFAEIKTMLMKECEQMERTRQRIAAERALMMSAQFGSNKFQVLNRLFSGYGNSQQMHPQMSMMYGLGPRLPLSAIHPPPSTTSNAMFGSPSNSQQSLGHHPMIRPSLSGTKSGLG</sequence>
<comment type="caution">
    <text evidence="5">The sequence shown here is derived from an EMBL/GenBank/DDBJ whole genome shotgun (WGS) entry which is preliminary data.</text>
</comment>
<dbReference type="AlphaFoldDB" id="A0A5A7PEK7"/>
<name>A0A5A7PEK7_STRAF</name>
<feature type="coiled-coil region" evidence="2">
    <location>
        <begin position="182"/>
        <end position="235"/>
    </location>
</feature>
<dbReference type="EMBL" id="BKCP01004450">
    <property type="protein sequence ID" value="GER31363.1"/>
    <property type="molecule type" value="Genomic_DNA"/>
</dbReference>
<feature type="compositionally biased region" description="Polar residues" evidence="3">
    <location>
        <begin position="290"/>
        <end position="306"/>
    </location>
</feature>
<accession>A0A5A7PEK7</accession>
<keyword evidence="2" id="KW-0175">Coiled coil</keyword>
<evidence type="ECO:0000313" key="6">
    <source>
        <dbReference type="Proteomes" id="UP000325081"/>
    </source>
</evidence>
<keyword evidence="1" id="KW-0539">Nucleus</keyword>
<keyword evidence="6" id="KW-1185">Reference proteome</keyword>
<dbReference type="PANTHER" id="PTHR12802">
    <property type="entry name" value="SWI/SNF COMPLEX-RELATED"/>
    <property type="match status" value="1"/>
</dbReference>
<organism evidence="5 6">
    <name type="scientific">Striga asiatica</name>
    <name type="common">Asiatic witchweed</name>
    <name type="synonym">Buchnera asiatica</name>
    <dbReference type="NCBI Taxonomy" id="4170"/>
    <lineage>
        <taxon>Eukaryota</taxon>
        <taxon>Viridiplantae</taxon>
        <taxon>Streptophyta</taxon>
        <taxon>Embryophyta</taxon>
        <taxon>Tracheophyta</taxon>
        <taxon>Spermatophyta</taxon>
        <taxon>Magnoliopsida</taxon>
        <taxon>eudicotyledons</taxon>
        <taxon>Gunneridae</taxon>
        <taxon>Pentapetalae</taxon>
        <taxon>asterids</taxon>
        <taxon>lamiids</taxon>
        <taxon>Lamiales</taxon>
        <taxon>Orobanchaceae</taxon>
        <taxon>Buchnereae</taxon>
        <taxon>Striga</taxon>
    </lineage>
</organism>
<dbReference type="PANTHER" id="PTHR12802:SF61">
    <property type="entry name" value="SWI_SNF COMPLEX SUBUNIT SWI3C"/>
    <property type="match status" value="1"/>
</dbReference>
<dbReference type="OrthoDB" id="118550at2759"/>
<feature type="domain" description="SMARCC C-terminal" evidence="4">
    <location>
        <begin position="171"/>
        <end position="244"/>
    </location>
</feature>
<evidence type="ECO:0000256" key="1">
    <source>
        <dbReference type="ARBA" id="ARBA00023242"/>
    </source>
</evidence>
<feature type="region of interest" description="Disordered" evidence="3">
    <location>
        <begin position="133"/>
        <end position="155"/>
    </location>
</feature>
<dbReference type="InterPro" id="IPR032451">
    <property type="entry name" value="SMARCC_C"/>
</dbReference>
<dbReference type="Proteomes" id="UP000325081">
    <property type="component" value="Unassembled WGS sequence"/>
</dbReference>
<gene>
    <name evidence="5" type="ORF">STAS_07354</name>
</gene>
<dbReference type="Pfam" id="PF16495">
    <property type="entry name" value="SWIRM-assoc_1"/>
    <property type="match status" value="1"/>
</dbReference>
<feature type="region of interest" description="Disordered" evidence="3">
    <location>
        <begin position="283"/>
        <end position="324"/>
    </location>
</feature>
<reference evidence="6" key="1">
    <citation type="journal article" date="2019" name="Curr. Biol.">
        <title>Genome Sequence of Striga asiatica Provides Insight into the Evolution of Plant Parasitism.</title>
        <authorList>
            <person name="Yoshida S."/>
            <person name="Kim S."/>
            <person name="Wafula E.K."/>
            <person name="Tanskanen J."/>
            <person name="Kim Y.M."/>
            <person name="Honaas L."/>
            <person name="Yang Z."/>
            <person name="Spallek T."/>
            <person name="Conn C.E."/>
            <person name="Ichihashi Y."/>
            <person name="Cheong K."/>
            <person name="Cui S."/>
            <person name="Der J.P."/>
            <person name="Gundlach H."/>
            <person name="Jiao Y."/>
            <person name="Hori C."/>
            <person name="Ishida J.K."/>
            <person name="Kasahara H."/>
            <person name="Kiba T."/>
            <person name="Kim M.S."/>
            <person name="Koo N."/>
            <person name="Laohavisit A."/>
            <person name="Lee Y.H."/>
            <person name="Lumba S."/>
            <person name="McCourt P."/>
            <person name="Mortimer J.C."/>
            <person name="Mutuku J.M."/>
            <person name="Nomura T."/>
            <person name="Sasaki-Sekimoto Y."/>
            <person name="Seto Y."/>
            <person name="Wang Y."/>
            <person name="Wakatake T."/>
            <person name="Sakakibara H."/>
            <person name="Demura T."/>
            <person name="Yamaguchi S."/>
            <person name="Yoneyama K."/>
            <person name="Manabe R.I."/>
            <person name="Nelson D.C."/>
            <person name="Schulman A.H."/>
            <person name="Timko M.P."/>
            <person name="dePamphilis C.W."/>
            <person name="Choi D."/>
            <person name="Shirasu K."/>
        </authorList>
    </citation>
    <scope>NUCLEOTIDE SEQUENCE [LARGE SCALE GENOMIC DNA]</scope>
    <source>
        <strain evidence="6">cv. UVA1</strain>
    </source>
</reference>
<evidence type="ECO:0000256" key="2">
    <source>
        <dbReference type="SAM" id="Coils"/>
    </source>
</evidence>
<evidence type="ECO:0000256" key="3">
    <source>
        <dbReference type="SAM" id="MobiDB-lite"/>
    </source>
</evidence>
<proteinExistence type="predicted"/>
<evidence type="ECO:0000259" key="4">
    <source>
        <dbReference type="Pfam" id="PF16495"/>
    </source>
</evidence>
<evidence type="ECO:0000313" key="5">
    <source>
        <dbReference type="EMBL" id="GER31363.1"/>
    </source>
</evidence>
<protein>
    <submittedName>
        <fullName evidence="5">SWI/SNF complex subunit SMARCC2</fullName>
    </submittedName>
</protein>
<feature type="compositionally biased region" description="Polar residues" evidence="3">
    <location>
        <begin position="135"/>
        <end position="155"/>
    </location>
</feature>